<name>A0ABT9BDP0_9BACT</name>
<proteinExistence type="predicted"/>
<feature type="signal peptide" evidence="1">
    <location>
        <begin position="1"/>
        <end position="24"/>
    </location>
</feature>
<feature type="chain" id="PRO_5046981848" evidence="1">
    <location>
        <begin position="25"/>
        <end position="140"/>
    </location>
</feature>
<comment type="caution">
    <text evidence="2">The sequence shown here is derived from an EMBL/GenBank/DDBJ whole genome shotgun (WGS) entry which is preliminary data.</text>
</comment>
<keyword evidence="3" id="KW-1185">Reference proteome</keyword>
<dbReference type="EMBL" id="JAUQSY010000011">
    <property type="protein sequence ID" value="MDO7876379.1"/>
    <property type="molecule type" value="Genomic_DNA"/>
</dbReference>
<accession>A0ABT9BDP0</accession>
<evidence type="ECO:0000256" key="1">
    <source>
        <dbReference type="SAM" id="SignalP"/>
    </source>
</evidence>
<gene>
    <name evidence="2" type="ORF">Q5H93_16665</name>
</gene>
<evidence type="ECO:0000313" key="2">
    <source>
        <dbReference type="EMBL" id="MDO7876379.1"/>
    </source>
</evidence>
<reference evidence="2" key="1">
    <citation type="submission" date="2023-07" db="EMBL/GenBank/DDBJ databases">
        <authorList>
            <person name="Kim M.K."/>
        </authorList>
    </citation>
    <scope>NUCLEOTIDE SEQUENCE</scope>
    <source>
        <strain evidence="2">ASUV-10-1</strain>
    </source>
</reference>
<dbReference type="RefSeq" id="WP_305007743.1">
    <property type="nucleotide sequence ID" value="NZ_JAUQSY010000011.1"/>
</dbReference>
<sequence>MNVSLKNLGLLPIVGLLALGLLNACNPPAEQEQQSPIVAAEEAVMVQHDSLMAQMDNLMAMREKLKATDPKAAAPYLRGLQAADNAMMSWMHAYQAPDSTTADAQRLAYFQQQQQILAKVAQQQKSSLDSAQTFLQQAAK</sequence>
<protein>
    <submittedName>
        <fullName evidence="2">Uncharacterized protein</fullName>
    </submittedName>
</protein>
<evidence type="ECO:0000313" key="3">
    <source>
        <dbReference type="Proteomes" id="UP001176429"/>
    </source>
</evidence>
<organism evidence="2 3">
    <name type="scientific">Hymenobacter aranciens</name>
    <dbReference type="NCBI Taxonomy" id="3063996"/>
    <lineage>
        <taxon>Bacteria</taxon>
        <taxon>Pseudomonadati</taxon>
        <taxon>Bacteroidota</taxon>
        <taxon>Cytophagia</taxon>
        <taxon>Cytophagales</taxon>
        <taxon>Hymenobacteraceae</taxon>
        <taxon>Hymenobacter</taxon>
    </lineage>
</organism>
<keyword evidence="1" id="KW-0732">Signal</keyword>
<dbReference type="Proteomes" id="UP001176429">
    <property type="component" value="Unassembled WGS sequence"/>
</dbReference>